<dbReference type="PRINTS" id="PR00038">
    <property type="entry name" value="HTHLUXR"/>
</dbReference>
<dbReference type="GO" id="GO:0003677">
    <property type="term" value="F:DNA binding"/>
    <property type="evidence" value="ECO:0007669"/>
    <property type="project" value="UniProtKB-KW"/>
</dbReference>
<dbReference type="SUPFAM" id="SSF75516">
    <property type="entry name" value="Pheromone-binding domain of LuxR-like quorum-sensing transcription factors"/>
    <property type="match status" value="1"/>
</dbReference>
<dbReference type="Gene3D" id="3.30.450.80">
    <property type="entry name" value="Transcription factor LuxR-like, autoinducer-binding domain"/>
    <property type="match status" value="1"/>
</dbReference>
<dbReference type="PROSITE" id="PS00622">
    <property type="entry name" value="HTH_LUXR_1"/>
    <property type="match status" value="1"/>
</dbReference>
<keyword evidence="2" id="KW-0238">DNA-binding</keyword>
<dbReference type="InterPro" id="IPR036693">
    <property type="entry name" value="TF_LuxR_autoind-bd_dom_sf"/>
</dbReference>
<dbReference type="InterPro" id="IPR036388">
    <property type="entry name" value="WH-like_DNA-bd_sf"/>
</dbReference>
<organism evidence="5 6">
    <name type="scientific">Falsiruegeria mediterranea M17</name>
    <dbReference type="NCBI Taxonomy" id="1200281"/>
    <lineage>
        <taxon>Bacteria</taxon>
        <taxon>Pseudomonadati</taxon>
        <taxon>Pseudomonadota</taxon>
        <taxon>Alphaproteobacteria</taxon>
        <taxon>Rhodobacterales</taxon>
        <taxon>Roseobacteraceae</taxon>
        <taxon>Falsiruegeria</taxon>
    </lineage>
</organism>
<reference evidence="6" key="1">
    <citation type="submission" date="2018-03" db="EMBL/GenBank/DDBJ databases">
        <authorList>
            <person name="Rodrigo-Torres L."/>
            <person name="Arahal R. D."/>
            <person name="Lucena T."/>
        </authorList>
    </citation>
    <scope>NUCLEOTIDE SEQUENCE [LARGE SCALE GENOMIC DNA]</scope>
    <source>
        <strain evidence="6">CECT 7615</strain>
    </source>
</reference>
<dbReference type="SMART" id="SM00421">
    <property type="entry name" value="HTH_LUXR"/>
    <property type="match status" value="1"/>
</dbReference>
<dbReference type="PANTHER" id="PTHR44688:SF25">
    <property type="entry name" value="HTH LUXR-TYPE DOMAIN-CONTAINING PROTEIN"/>
    <property type="match status" value="1"/>
</dbReference>
<evidence type="ECO:0000256" key="3">
    <source>
        <dbReference type="ARBA" id="ARBA00023163"/>
    </source>
</evidence>
<dbReference type="OrthoDB" id="7692966at2"/>
<dbReference type="PROSITE" id="PS50043">
    <property type="entry name" value="HTH_LUXR_2"/>
    <property type="match status" value="1"/>
</dbReference>
<feature type="domain" description="HTH luxR-type" evidence="4">
    <location>
        <begin position="183"/>
        <end position="248"/>
    </location>
</feature>
<dbReference type="EMBL" id="ONZG01000013">
    <property type="protein sequence ID" value="SPJ30789.1"/>
    <property type="molecule type" value="Genomic_DNA"/>
</dbReference>
<accession>A0A2R8CEI7</accession>
<dbReference type="Pfam" id="PF00196">
    <property type="entry name" value="GerE"/>
    <property type="match status" value="1"/>
</dbReference>
<dbReference type="Pfam" id="PF03472">
    <property type="entry name" value="Autoind_bind"/>
    <property type="match status" value="1"/>
</dbReference>
<dbReference type="InterPro" id="IPR016032">
    <property type="entry name" value="Sig_transdc_resp-reg_C-effctor"/>
</dbReference>
<dbReference type="AlphaFoldDB" id="A0A2R8CEI7"/>
<sequence length="258" mass="28563">MKPISEFALELLDELSQLFSDQERWDFVISSLQNMGFNAMNMGCFSPTTGVLKWSRSSMTAEWLEEYSLGNYADEDPLLAQVTNGIESIYVKTEERAVSANSNKSIGLYNGLKASGYMHLFSLVVPCPGDEAKIVVLSSDRPDAEQIMTDQAREMRILATVIATNLGPETNEDEGNVVDLGPILASTRPLSKREQQVLALLSEGLRNDQISDLLGVKEITVRTHIKSARDKLGAPTREAALVRAVQMGLISPEHYRKR</sequence>
<dbReference type="GO" id="GO:0006355">
    <property type="term" value="P:regulation of DNA-templated transcription"/>
    <property type="evidence" value="ECO:0007669"/>
    <property type="project" value="InterPro"/>
</dbReference>
<protein>
    <submittedName>
        <fullName evidence="5">HTH-type transcriptional regulator MalT</fullName>
    </submittedName>
</protein>
<name>A0A2R8CEI7_9RHOB</name>
<evidence type="ECO:0000313" key="6">
    <source>
        <dbReference type="Proteomes" id="UP000244898"/>
    </source>
</evidence>
<dbReference type="SUPFAM" id="SSF46894">
    <property type="entry name" value="C-terminal effector domain of the bipartite response regulators"/>
    <property type="match status" value="1"/>
</dbReference>
<keyword evidence="1" id="KW-0805">Transcription regulation</keyword>
<proteinExistence type="predicted"/>
<evidence type="ECO:0000259" key="4">
    <source>
        <dbReference type="PROSITE" id="PS50043"/>
    </source>
</evidence>
<dbReference type="CDD" id="cd06170">
    <property type="entry name" value="LuxR_C_like"/>
    <property type="match status" value="1"/>
</dbReference>
<dbReference type="InterPro" id="IPR005143">
    <property type="entry name" value="TF_LuxR_autoind-bd_dom"/>
</dbReference>
<dbReference type="RefSeq" id="WP_108791599.1">
    <property type="nucleotide sequence ID" value="NZ_ONZG01000013.1"/>
</dbReference>
<dbReference type="PANTHER" id="PTHR44688">
    <property type="entry name" value="DNA-BINDING TRANSCRIPTIONAL ACTIVATOR DEVR_DOSR"/>
    <property type="match status" value="1"/>
</dbReference>
<keyword evidence="3" id="KW-0804">Transcription</keyword>
<dbReference type="InterPro" id="IPR000792">
    <property type="entry name" value="Tscrpt_reg_LuxR_C"/>
</dbReference>
<evidence type="ECO:0000256" key="2">
    <source>
        <dbReference type="ARBA" id="ARBA00023125"/>
    </source>
</evidence>
<gene>
    <name evidence="5" type="primary">malT_2</name>
    <name evidence="5" type="ORF">TRM7615_04324</name>
</gene>
<dbReference type="Gene3D" id="1.10.10.10">
    <property type="entry name" value="Winged helix-like DNA-binding domain superfamily/Winged helix DNA-binding domain"/>
    <property type="match status" value="1"/>
</dbReference>
<evidence type="ECO:0000313" key="5">
    <source>
        <dbReference type="EMBL" id="SPJ30789.1"/>
    </source>
</evidence>
<dbReference type="Proteomes" id="UP000244898">
    <property type="component" value="Unassembled WGS sequence"/>
</dbReference>
<evidence type="ECO:0000256" key="1">
    <source>
        <dbReference type="ARBA" id="ARBA00023015"/>
    </source>
</evidence>
<keyword evidence="6" id="KW-1185">Reference proteome</keyword>